<dbReference type="PANTHER" id="PTHR31351">
    <property type="entry name" value="EXPRESSED PROTEIN"/>
    <property type="match status" value="1"/>
</dbReference>
<dbReference type="Pfam" id="PF08458">
    <property type="entry name" value="PH_2"/>
    <property type="match status" value="1"/>
</dbReference>
<evidence type="ECO:0000259" key="2">
    <source>
        <dbReference type="Pfam" id="PF05703"/>
    </source>
</evidence>
<dbReference type="AlphaFoldDB" id="A0AAD3SF20"/>
<dbReference type="InterPro" id="IPR040269">
    <property type="entry name" value="VAB"/>
</dbReference>
<feature type="domain" description="Pleckstrin-like plant" evidence="3">
    <location>
        <begin position="292"/>
        <end position="392"/>
    </location>
</feature>
<protein>
    <recommendedName>
        <fullName evidence="6">VAN3-binding protein</fullName>
    </recommendedName>
</protein>
<feature type="region of interest" description="Disordered" evidence="1">
    <location>
        <begin position="20"/>
        <end position="42"/>
    </location>
</feature>
<name>A0AAD3SF20_NEPGR</name>
<comment type="caution">
    <text evidence="4">The sequence shown here is derived from an EMBL/GenBank/DDBJ whole genome shotgun (WGS) entry which is preliminary data.</text>
</comment>
<dbReference type="InterPro" id="IPR008546">
    <property type="entry name" value="VAN3-bd-like_auxin_canal"/>
</dbReference>
<reference evidence="4" key="1">
    <citation type="submission" date="2023-05" db="EMBL/GenBank/DDBJ databases">
        <title>Nepenthes gracilis genome sequencing.</title>
        <authorList>
            <person name="Fukushima K."/>
        </authorList>
    </citation>
    <scope>NUCLEOTIDE SEQUENCE</scope>
    <source>
        <strain evidence="4">SING2019-196</strain>
    </source>
</reference>
<dbReference type="GO" id="GO:0009734">
    <property type="term" value="P:auxin-activated signaling pathway"/>
    <property type="evidence" value="ECO:0007669"/>
    <property type="project" value="TreeGrafter"/>
</dbReference>
<organism evidence="4 5">
    <name type="scientific">Nepenthes gracilis</name>
    <name type="common">Slender pitcher plant</name>
    <dbReference type="NCBI Taxonomy" id="150966"/>
    <lineage>
        <taxon>Eukaryota</taxon>
        <taxon>Viridiplantae</taxon>
        <taxon>Streptophyta</taxon>
        <taxon>Embryophyta</taxon>
        <taxon>Tracheophyta</taxon>
        <taxon>Spermatophyta</taxon>
        <taxon>Magnoliopsida</taxon>
        <taxon>eudicotyledons</taxon>
        <taxon>Gunneridae</taxon>
        <taxon>Pentapetalae</taxon>
        <taxon>Caryophyllales</taxon>
        <taxon>Nepenthaceae</taxon>
        <taxon>Nepenthes</taxon>
    </lineage>
</organism>
<evidence type="ECO:0008006" key="6">
    <source>
        <dbReference type="Google" id="ProtNLM"/>
    </source>
</evidence>
<dbReference type="PANTHER" id="PTHR31351:SF24">
    <property type="entry name" value="VAN3-BINDING PROTEIN-LIKE"/>
    <property type="match status" value="1"/>
</dbReference>
<feature type="domain" description="VAN3-binding protein-like auxin canalisation" evidence="2">
    <location>
        <begin position="144"/>
        <end position="267"/>
    </location>
</feature>
<evidence type="ECO:0000313" key="5">
    <source>
        <dbReference type="Proteomes" id="UP001279734"/>
    </source>
</evidence>
<keyword evidence="5" id="KW-1185">Reference proteome</keyword>
<proteinExistence type="predicted"/>
<evidence type="ECO:0000313" key="4">
    <source>
        <dbReference type="EMBL" id="GMH09546.1"/>
    </source>
</evidence>
<dbReference type="GO" id="GO:0010087">
    <property type="term" value="P:phloem or xylem histogenesis"/>
    <property type="evidence" value="ECO:0007669"/>
    <property type="project" value="TreeGrafter"/>
</dbReference>
<dbReference type="InterPro" id="IPR013666">
    <property type="entry name" value="PH_pln"/>
</dbReference>
<dbReference type="GO" id="GO:0010305">
    <property type="term" value="P:leaf vascular tissue pattern formation"/>
    <property type="evidence" value="ECO:0007669"/>
    <property type="project" value="TreeGrafter"/>
</dbReference>
<accession>A0AAD3SF20</accession>
<evidence type="ECO:0000259" key="3">
    <source>
        <dbReference type="Pfam" id="PF08458"/>
    </source>
</evidence>
<feature type="domain" description="VAN3-binding protein-like auxin canalisation" evidence="2">
    <location>
        <begin position="40"/>
        <end position="88"/>
    </location>
</feature>
<dbReference type="EMBL" id="BSYO01000009">
    <property type="protein sequence ID" value="GMH09546.1"/>
    <property type="molecule type" value="Genomic_DNA"/>
</dbReference>
<evidence type="ECO:0000256" key="1">
    <source>
        <dbReference type="SAM" id="MobiDB-lite"/>
    </source>
</evidence>
<sequence length="413" mass="45720">MENGQFPSWKKSRSNVLGLREVGEEGEPKYPSSLPLITQPQTPKEPMEFLSRSWSLSAEEISKALANRYKHFVLDKNPSLIPGESTSPTQVADKVMGSVQNRGIGSIRKWLHHKESSHGWFHFHHKESSHGWFHFHHKDSSHGSFKKKDRARAENARLHAAVSVAGLVAALAAVAAAENSNSGSKMSRAVASGTELLASHCIEIAEQTGADHDHIASVIRSAVDIRSPGDLMTLTAAAATALRGEAALRARIPKEARRNAAISPYDRSVADSRYMDSFHCELEDQQPPCVGDLLQHTEQGLRWKHVSIYINKKSQVLIKLKSKHVGGAFTKKGKWLVYGVSDQIAAALPLANQEKDIETYFGLKTEQGFLEFKCENKIRKQQWVDGIQSLLDEVGCLEGVEHSLAQLNIKSWS</sequence>
<dbReference type="Pfam" id="PF05703">
    <property type="entry name" value="Auxin_canalis"/>
    <property type="match status" value="2"/>
</dbReference>
<gene>
    <name evidence="4" type="ORF">Nepgr_011387</name>
</gene>
<dbReference type="Proteomes" id="UP001279734">
    <property type="component" value="Unassembled WGS sequence"/>
</dbReference>